<dbReference type="Gene3D" id="3.40.50.720">
    <property type="entry name" value="NAD(P)-binding Rossmann-like Domain"/>
    <property type="match status" value="1"/>
</dbReference>
<proteinExistence type="inferred from homology"/>
<keyword evidence="1" id="KW-0444">Lipid biosynthesis</keyword>
<dbReference type="AlphaFoldDB" id="A0A383VZH4"/>
<feature type="domain" description="Thioester reductase (TE)" evidence="2">
    <location>
        <begin position="15"/>
        <end position="298"/>
    </location>
</feature>
<gene>
    <name evidence="3" type="ORF">BQ4739_LOCUS10505</name>
</gene>
<protein>
    <recommendedName>
        <fullName evidence="1">Fatty acyl-CoA reductase</fullName>
        <ecNumber evidence="1">1.2.1.84</ecNumber>
    </recommendedName>
</protein>
<dbReference type="InterPro" id="IPR013120">
    <property type="entry name" value="FAR_NAD-bd"/>
</dbReference>
<keyword evidence="4" id="KW-1185">Reference proteome</keyword>
<dbReference type="SUPFAM" id="SSF51735">
    <property type="entry name" value="NAD(P)-binding Rossmann-fold domains"/>
    <property type="match status" value="1"/>
</dbReference>
<dbReference type="InterPro" id="IPR036291">
    <property type="entry name" value="NAD(P)-bd_dom_sf"/>
</dbReference>
<evidence type="ECO:0000259" key="2">
    <source>
        <dbReference type="Pfam" id="PF07993"/>
    </source>
</evidence>
<dbReference type="InterPro" id="IPR026055">
    <property type="entry name" value="FAR"/>
</dbReference>
<evidence type="ECO:0000313" key="3">
    <source>
        <dbReference type="EMBL" id="SZX70279.1"/>
    </source>
</evidence>
<dbReference type="GO" id="GO:0035336">
    <property type="term" value="P:long-chain fatty-acyl-CoA metabolic process"/>
    <property type="evidence" value="ECO:0007669"/>
    <property type="project" value="TreeGrafter"/>
</dbReference>
<sequence length="550" mass="59024">MFSISEQFSSAVVLLTGATGYVGGLVLESLLRTTSVSKVYVLLRDKGGSSAEARLSQLLQKPIFHKVREQRHLLAKVSAVTGDLTQPGLGLAAGAAQQLQQQLQLILHCAADIRLEVDIQTALRSNYLGTQEVLQLASACKQLKGLVHTSSCFVNMNQPRSSVVQERIYPLKFGDREVDCEELVQDLLCLPSAAAEVRASALGLRWSFPNNYTLSKHLAEQLVWRYQQQHGVPASIVRPSLVCAVAYEPIPGYVGNWAGPIGASAALAIGFYHSLGCVSSQPLHVWDIMPGDLVANAVLAAAAATAAKTTLPLPAAAAAGSAASGSCKQPMLVVHSSSSSTYPMTLMEGWNAALEFIAVHKPNFRLSWGLPPAMTPAFQPDPAVVRRQRRWTALKVAAACALLRLFGMGRAAARLRSGFEALCVYGTSKTDKDLVFSADNLLLLEAHMPEQERRSWPLVMRPGTPLPSTAAAAAAAAAAAGVSSSSRSESDASLDCPGGEQQPQPQVLSWRRYFHTQFAGVYSTLFRSKVPQLARRSNGAAVEHDFVFVR</sequence>
<accession>A0A383VZH4</accession>
<dbReference type="EC" id="1.2.1.84" evidence="1"/>
<dbReference type="Pfam" id="PF07993">
    <property type="entry name" value="NAD_binding_4"/>
    <property type="match status" value="1"/>
</dbReference>
<keyword evidence="1" id="KW-0443">Lipid metabolism</keyword>
<name>A0A383VZH4_TETOB</name>
<comment type="similarity">
    <text evidence="1">Belongs to the fatty acyl-CoA reductase family.</text>
</comment>
<dbReference type="PANTHER" id="PTHR11011">
    <property type="entry name" value="MALE STERILITY PROTEIN 2-RELATED"/>
    <property type="match status" value="1"/>
</dbReference>
<reference evidence="3 4" key="1">
    <citation type="submission" date="2016-10" db="EMBL/GenBank/DDBJ databases">
        <authorList>
            <person name="Cai Z."/>
        </authorList>
    </citation>
    <scope>NUCLEOTIDE SEQUENCE [LARGE SCALE GENOMIC DNA]</scope>
</reference>
<organism evidence="3 4">
    <name type="scientific">Tetradesmus obliquus</name>
    <name type="common">Green alga</name>
    <name type="synonym">Acutodesmus obliquus</name>
    <dbReference type="NCBI Taxonomy" id="3088"/>
    <lineage>
        <taxon>Eukaryota</taxon>
        <taxon>Viridiplantae</taxon>
        <taxon>Chlorophyta</taxon>
        <taxon>core chlorophytes</taxon>
        <taxon>Chlorophyceae</taxon>
        <taxon>CS clade</taxon>
        <taxon>Sphaeropleales</taxon>
        <taxon>Scenedesmaceae</taxon>
        <taxon>Tetradesmus</taxon>
    </lineage>
</organism>
<keyword evidence="1" id="KW-0521">NADP</keyword>
<dbReference type="GO" id="GO:0102965">
    <property type="term" value="F:alcohol-forming long-chain fatty acyl-CoA reductase activity"/>
    <property type="evidence" value="ECO:0007669"/>
    <property type="project" value="UniProtKB-EC"/>
</dbReference>
<comment type="catalytic activity">
    <reaction evidence="1">
        <text>a long-chain fatty acyl-CoA + 2 NADPH + 2 H(+) = a long-chain primary fatty alcohol + 2 NADP(+) + CoA</text>
        <dbReference type="Rhea" id="RHEA:52716"/>
        <dbReference type="ChEBI" id="CHEBI:15378"/>
        <dbReference type="ChEBI" id="CHEBI:57287"/>
        <dbReference type="ChEBI" id="CHEBI:57783"/>
        <dbReference type="ChEBI" id="CHEBI:58349"/>
        <dbReference type="ChEBI" id="CHEBI:77396"/>
        <dbReference type="ChEBI" id="CHEBI:83139"/>
        <dbReference type="EC" id="1.2.1.84"/>
    </reaction>
</comment>
<evidence type="ECO:0000313" key="4">
    <source>
        <dbReference type="Proteomes" id="UP000256970"/>
    </source>
</evidence>
<dbReference type="STRING" id="3088.A0A383VZH4"/>
<dbReference type="PANTHER" id="PTHR11011:SF45">
    <property type="entry name" value="FATTY ACYL-COA REDUCTASE CG8306-RELATED"/>
    <property type="match status" value="1"/>
</dbReference>
<keyword evidence="1" id="KW-0560">Oxidoreductase</keyword>
<comment type="function">
    <text evidence="1">Catalyzes the reduction of fatty acyl-CoA to fatty alcohols.</text>
</comment>
<evidence type="ECO:0000256" key="1">
    <source>
        <dbReference type="RuleBase" id="RU363097"/>
    </source>
</evidence>
<dbReference type="GO" id="GO:0080019">
    <property type="term" value="F:alcohol-forming very long-chain fatty acyl-CoA reductase activity"/>
    <property type="evidence" value="ECO:0007669"/>
    <property type="project" value="InterPro"/>
</dbReference>
<dbReference type="Proteomes" id="UP000256970">
    <property type="component" value="Unassembled WGS sequence"/>
</dbReference>
<dbReference type="EMBL" id="FNXT01000984">
    <property type="protein sequence ID" value="SZX70279.1"/>
    <property type="molecule type" value="Genomic_DNA"/>
</dbReference>